<evidence type="ECO:0000313" key="2">
    <source>
        <dbReference type="EMBL" id="MCL6217014.1"/>
    </source>
</evidence>
<organism evidence="2 3">
    <name type="scientific">Zunongwangia pacifica</name>
    <dbReference type="NCBI Taxonomy" id="2911062"/>
    <lineage>
        <taxon>Bacteria</taxon>
        <taxon>Pseudomonadati</taxon>
        <taxon>Bacteroidota</taxon>
        <taxon>Flavobacteriia</taxon>
        <taxon>Flavobacteriales</taxon>
        <taxon>Flavobacteriaceae</taxon>
        <taxon>Zunongwangia</taxon>
    </lineage>
</organism>
<dbReference type="Pfam" id="PF06283">
    <property type="entry name" value="ThuA"/>
    <property type="match status" value="1"/>
</dbReference>
<dbReference type="PANTHER" id="PTHR40469">
    <property type="entry name" value="SECRETED GLYCOSYL HYDROLASE"/>
    <property type="match status" value="1"/>
</dbReference>
<dbReference type="InterPro" id="IPR029062">
    <property type="entry name" value="Class_I_gatase-like"/>
</dbReference>
<dbReference type="AlphaFoldDB" id="A0A9X1ZNB7"/>
<dbReference type="PANTHER" id="PTHR40469:SF2">
    <property type="entry name" value="GALACTOSE-BINDING DOMAIN-LIKE SUPERFAMILY PROTEIN"/>
    <property type="match status" value="1"/>
</dbReference>
<dbReference type="InterPro" id="IPR029010">
    <property type="entry name" value="ThuA-like"/>
</dbReference>
<dbReference type="Gene3D" id="3.40.50.880">
    <property type="match status" value="1"/>
</dbReference>
<keyword evidence="3" id="KW-1185">Reference proteome</keyword>
<feature type="domain" description="ThuA-like" evidence="1">
    <location>
        <begin position="5"/>
        <end position="215"/>
    </location>
</feature>
<dbReference type="SUPFAM" id="SSF52317">
    <property type="entry name" value="Class I glutamine amidotransferase-like"/>
    <property type="match status" value="1"/>
</dbReference>
<reference evidence="2" key="1">
    <citation type="submission" date="2022-01" db="EMBL/GenBank/DDBJ databases">
        <title>Genome sequencing of Zunongwangia sp. M21534 genome.</title>
        <authorList>
            <person name="Chen Y."/>
            <person name="Dong C."/>
            <person name="Shao Z."/>
        </authorList>
    </citation>
    <scope>NUCLEOTIDE SEQUENCE</scope>
    <source>
        <strain evidence="2">MCCC M21534</strain>
    </source>
</reference>
<dbReference type="EMBL" id="JAKHSK010000002">
    <property type="protein sequence ID" value="MCL6217014.1"/>
    <property type="molecule type" value="Genomic_DNA"/>
</dbReference>
<protein>
    <submittedName>
        <fullName evidence="2">ThuA domain-containing protein</fullName>
    </submittedName>
</protein>
<proteinExistence type="predicted"/>
<dbReference type="Proteomes" id="UP001139521">
    <property type="component" value="Unassembled WGS sequence"/>
</dbReference>
<evidence type="ECO:0000259" key="1">
    <source>
        <dbReference type="Pfam" id="PF06283"/>
    </source>
</evidence>
<evidence type="ECO:0000313" key="3">
    <source>
        <dbReference type="Proteomes" id="UP001139521"/>
    </source>
</evidence>
<sequence>MEDTRILVFSKTAEWHHESIPAGNKALIKLGEENKILVDTTTASSFFNEDNLRKYAAVVFLNTTGDVLNDEQEEAFMQYIQSGGGFVGIHGASDTEHDWEWYGELVGGYFKNHPDIQEAVLHVVDKKHPSTEMLPNNWVRTDEWYNFRNLNKEVNLLITIDEESYNGGENNKLHPMAWYHSFDGGRAFYTALGHSEEAFSEPLFLEHLLGGINYAIGE</sequence>
<name>A0A9X1ZNB7_9FLAO</name>
<comment type="caution">
    <text evidence="2">The sequence shown here is derived from an EMBL/GenBank/DDBJ whole genome shotgun (WGS) entry which is preliminary data.</text>
</comment>
<accession>A0A9X1ZNB7</accession>
<gene>
    <name evidence="2" type="ORF">L1967_01800</name>
</gene>